<dbReference type="InterPro" id="IPR012507">
    <property type="entry name" value="YibE_F"/>
</dbReference>
<feature type="transmembrane region" description="Helical" evidence="1">
    <location>
        <begin position="76"/>
        <end position="95"/>
    </location>
</feature>
<keyword evidence="1" id="KW-0812">Transmembrane</keyword>
<dbReference type="PANTHER" id="PTHR41771:SF1">
    <property type="entry name" value="MEMBRANE PROTEIN"/>
    <property type="match status" value="1"/>
</dbReference>
<sequence length="282" mass="30978">MLLILAAAFVLLVLFIGGDRTAKALVTLAGNASILAACIFVIYQGANPLITALVSCLGVTLLTLFYQNEVNQKTVAAFWSVAVVIALLMGFLWYLGTFSSIQGFPVGQYEIRESNGYAPEIGINMCLLQIAALLMLLIGAIIDTALAVTSALYEVHLNNPRLSRKELFFSGISVGKDILGSTINTLFFIFMAEYFTLFLQFMEYYSFEQMVNSKEFAQEVISIALCGSGCVLILPVAALLGSFFYHSSKIPAPFKRFSTKTARRIQARHNERTTKKSGESRL</sequence>
<feature type="transmembrane region" description="Helical" evidence="1">
    <location>
        <begin position="221"/>
        <end position="245"/>
    </location>
</feature>
<keyword evidence="1" id="KW-0472">Membrane</keyword>
<name>A0A923NKQ7_9FIRM</name>
<protein>
    <submittedName>
        <fullName evidence="2">YibE/F family protein</fullName>
    </submittedName>
</protein>
<dbReference type="RefSeq" id="WP_187302004.1">
    <property type="nucleotide sequence ID" value="NZ_JACRYT010000002.1"/>
</dbReference>
<evidence type="ECO:0000313" key="3">
    <source>
        <dbReference type="Proteomes" id="UP000602647"/>
    </source>
</evidence>
<evidence type="ECO:0000313" key="2">
    <source>
        <dbReference type="EMBL" id="MBC6678829.1"/>
    </source>
</evidence>
<dbReference type="Proteomes" id="UP000602647">
    <property type="component" value="Unassembled WGS sequence"/>
</dbReference>
<accession>A0A923NKQ7</accession>
<feature type="transmembrane region" description="Helical" evidence="1">
    <location>
        <begin position="178"/>
        <end position="201"/>
    </location>
</feature>
<dbReference type="EMBL" id="JACRYT010000002">
    <property type="protein sequence ID" value="MBC6678829.1"/>
    <property type="molecule type" value="Genomic_DNA"/>
</dbReference>
<keyword evidence="3" id="KW-1185">Reference proteome</keyword>
<dbReference type="Pfam" id="PF07907">
    <property type="entry name" value="YibE_F"/>
    <property type="match status" value="1"/>
</dbReference>
<feature type="transmembrane region" description="Helical" evidence="1">
    <location>
        <begin position="130"/>
        <end position="157"/>
    </location>
</feature>
<keyword evidence="1" id="KW-1133">Transmembrane helix</keyword>
<dbReference type="InterPro" id="IPR014564">
    <property type="entry name" value="UCP031503_TM"/>
</dbReference>
<proteinExistence type="predicted"/>
<organism evidence="2 3">
    <name type="scientific">Zhenpiania hominis</name>
    <dbReference type="NCBI Taxonomy" id="2763644"/>
    <lineage>
        <taxon>Bacteria</taxon>
        <taxon>Bacillati</taxon>
        <taxon>Bacillota</taxon>
        <taxon>Clostridia</taxon>
        <taxon>Peptostreptococcales</taxon>
        <taxon>Anaerovoracaceae</taxon>
        <taxon>Zhenpiania</taxon>
    </lineage>
</organism>
<reference evidence="2" key="1">
    <citation type="submission" date="2020-08" db="EMBL/GenBank/DDBJ databases">
        <title>Genome public.</title>
        <authorList>
            <person name="Liu C."/>
            <person name="Sun Q."/>
        </authorList>
    </citation>
    <scope>NUCLEOTIDE SEQUENCE</scope>
    <source>
        <strain evidence="2">BX12</strain>
    </source>
</reference>
<comment type="caution">
    <text evidence="2">The sequence shown here is derived from an EMBL/GenBank/DDBJ whole genome shotgun (WGS) entry which is preliminary data.</text>
</comment>
<dbReference type="PANTHER" id="PTHR41771">
    <property type="entry name" value="MEMBRANE PROTEIN-RELATED"/>
    <property type="match status" value="1"/>
</dbReference>
<dbReference type="AlphaFoldDB" id="A0A923NKQ7"/>
<dbReference type="PIRSF" id="PIRSF031503">
    <property type="entry name" value="UCP031503_mp"/>
    <property type="match status" value="1"/>
</dbReference>
<gene>
    <name evidence="2" type="ORF">H9L42_03185</name>
</gene>
<feature type="transmembrane region" description="Helical" evidence="1">
    <location>
        <begin position="34"/>
        <end position="64"/>
    </location>
</feature>
<evidence type="ECO:0000256" key="1">
    <source>
        <dbReference type="SAM" id="Phobius"/>
    </source>
</evidence>